<evidence type="ECO:0000313" key="1">
    <source>
        <dbReference type="EMBL" id="SVB64713.1"/>
    </source>
</evidence>
<name>A0A382FR60_9ZZZZ</name>
<sequence>ATRKEDRGVLAGITIDGQTKFLVPSILGEVREPSWSPLLK</sequence>
<gene>
    <name evidence="1" type="ORF">METZ01_LOCUS217567</name>
</gene>
<accession>A0A382FR60</accession>
<proteinExistence type="predicted"/>
<dbReference type="EMBL" id="UINC01051037">
    <property type="protein sequence ID" value="SVB64713.1"/>
    <property type="molecule type" value="Genomic_DNA"/>
</dbReference>
<organism evidence="1">
    <name type="scientific">marine metagenome</name>
    <dbReference type="NCBI Taxonomy" id="408172"/>
    <lineage>
        <taxon>unclassified sequences</taxon>
        <taxon>metagenomes</taxon>
        <taxon>ecological metagenomes</taxon>
    </lineage>
</organism>
<protein>
    <submittedName>
        <fullName evidence="1">Uncharacterized protein</fullName>
    </submittedName>
</protein>
<reference evidence="1" key="1">
    <citation type="submission" date="2018-05" db="EMBL/GenBank/DDBJ databases">
        <authorList>
            <person name="Lanie J.A."/>
            <person name="Ng W.-L."/>
            <person name="Kazmierczak K.M."/>
            <person name="Andrzejewski T.M."/>
            <person name="Davidsen T.M."/>
            <person name="Wayne K.J."/>
            <person name="Tettelin H."/>
            <person name="Glass J.I."/>
            <person name="Rusch D."/>
            <person name="Podicherti R."/>
            <person name="Tsui H.-C.T."/>
            <person name="Winkler M.E."/>
        </authorList>
    </citation>
    <scope>NUCLEOTIDE SEQUENCE</scope>
</reference>
<feature type="non-terminal residue" evidence="1">
    <location>
        <position position="1"/>
    </location>
</feature>
<dbReference type="AlphaFoldDB" id="A0A382FR60"/>